<gene>
    <name evidence="2" type="ORF">FOZ63_027508</name>
</gene>
<proteinExistence type="predicted"/>
<feature type="compositionally biased region" description="Basic and acidic residues" evidence="1">
    <location>
        <begin position="112"/>
        <end position="125"/>
    </location>
</feature>
<sequence length="468" mass="52680">LLIEDSASLIVFNKKRLTVVATSSADLYPGLGLNKKRYRVSWVGACLRPNDAATVLAARQNRLEVNSEQTVVSVSTKPYALGEQLSPLGSLRITVRGQPRGEVVVPLQGDLGKSDQETKSSRENSARSATCELRVTEKPANDGVSMEARCWRVFPTNLPAFLRVNNLLARDGLGVGILDGRETLDVLATDAEVQRATYRRSERRRDSVCGRRSADEVIHDDQIAFRAPQATAARDKRIPDIRRELLKCLLPINDKDSDWPYCCRVVNFEISNGRVSSADAILNNSQNLVAHESRITALIEFETEKKDPRMLGALCSKFLSEGFFLSSMNFGISYPYYVEAAAMCRSNVARLFGIVCTSADDVSNRVIRLEPAIFKRTRELLGNHLHVALTYWRQLEKKLNELLNEQEIVKPERSNKERFMRERLSVVIHHDIRVEAVICGWSEPCPYDDDHTTRFSSTSANFPRTYES</sequence>
<name>A0A7J6S1Q4_PEROL</name>
<keyword evidence="3" id="KW-1185">Reference proteome</keyword>
<dbReference type="AlphaFoldDB" id="A0A7J6S1Q4"/>
<organism evidence="2 3">
    <name type="scientific">Perkinsus olseni</name>
    <name type="common">Perkinsus atlanticus</name>
    <dbReference type="NCBI Taxonomy" id="32597"/>
    <lineage>
        <taxon>Eukaryota</taxon>
        <taxon>Sar</taxon>
        <taxon>Alveolata</taxon>
        <taxon>Perkinsozoa</taxon>
        <taxon>Perkinsea</taxon>
        <taxon>Perkinsida</taxon>
        <taxon>Perkinsidae</taxon>
        <taxon>Perkinsus</taxon>
    </lineage>
</organism>
<dbReference type="Proteomes" id="UP000553632">
    <property type="component" value="Unassembled WGS sequence"/>
</dbReference>
<accession>A0A7J6S1Q4</accession>
<feature type="region of interest" description="Disordered" evidence="1">
    <location>
        <begin position="109"/>
        <end position="129"/>
    </location>
</feature>
<comment type="caution">
    <text evidence="2">The sequence shown here is derived from an EMBL/GenBank/DDBJ whole genome shotgun (WGS) entry which is preliminary data.</text>
</comment>
<protein>
    <submittedName>
        <fullName evidence="2">Uncharacterized protein</fullName>
    </submittedName>
</protein>
<evidence type="ECO:0000313" key="2">
    <source>
        <dbReference type="EMBL" id="KAF4726888.1"/>
    </source>
</evidence>
<feature type="non-terminal residue" evidence="2">
    <location>
        <position position="468"/>
    </location>
</feature>
<evidence type="ECO:0000313" key="3">
    <source>
        <dbReference type="Proteomes" id="UP000553632"/>
    </source>
</evidence>
<evidence type="ECO:0000256" key="1">
    <source>
        <dbReference type="SAM" id="MobiDB-lite"/>
    </source>
</evidence>
<dbReference type="EMBL" id="JABANO010021392">
    <property type="protein sequence ID" value="KAF4726888.1"/>
    <property type="molecule type" value="Genomic_DNA"/>
</dbReference>
<reference evidence="2 3" key="1">
    <citation type="submission" date="2020-04" db="EMBL/GenBank/DDBJ databases">
        <title>Perkinsus olseni comparative genomics.</title>
        <authorList>
            <person name="Bogema D.R."/>
        </authorList>
    </citation>
    <scope>NUCLEOTIDE SEQUENCE [LARGE SCALE GENOMIC DNA]</scope>
    <source>
        <strain evidence="2 3">ATCC PRA-207</strain>
    </source>
</reference>